<sequence length="120" mass="14062">MKQKYVKVFVIKLQHFIARLQAFPRSKWEDVEVDEVDVGKFTVILHSDGARAYKLKVPGVMHCNVVHKKTKVKVNGKVRWMKPHYTKVYSLKLPTGDQIKVKCNMWKVTGKMLDTLFWES</sequence>
<reference evidence="1 2" key="1">
    <citation type="submission" date="2016-02" db="EMBL/GenBank/DDBJ databases">
        <title>Genome analysis of coral dinoflagellate symbionts highlights evolutionary adaptations to a symbiotic lifestyle.</title>
        <authorList>
            <person name="Aranda M."/>
            <person name="Li Y."/>
            <person name="Liew Y.J."/>
            <person name="Baumgarten S."/>
            <person name="Simakov O."/>
            <person name="Wilson M."/>
            <person name="Piel J."/>
            <person name="Ashoor H."/>
            <person name="Bougouffa S."/>
            <person name="Bajic V.B."/>
            <person name="Ryu T."/>
            <person name="Ravasi T."/>
            <person name="Bayer T."/>
            <person name="Micklem G."/>
            <person name="Kim H."/>
            <person name="Bhak J."/>
            <person name="Lajeunesse T.C."/>
            <person name="Voolstra C.R."/>
        </authorList>
    </citation>
    <scope>NUCLEOTIDE SEQUENCE [LARGE SCALE GENOMIC DNA]</scope>
    <source>
        <strain evidence="1 2">CCMP2467</strain>
    </source>
</reference>
<protein>
    <submittedName>
        <fullName evidence="1">Uncharacterized protein</fullName>
    </submittedName>
</protein>
<comment type="caution">
    <text evidence="1">The sequence shown here is derived from an EMBL/GenBank/DDBJ whole genome shotgun (WGS) entry which is preliminary data.</text>
</comment>
<accession>A0A1Q9EYJ7</accession>
<gene>
    <name evidence="1" type="ORF">AK812_SmicGene3590</name>
</gene>
<dbReference type="EMBL" id="LSRX01000042">
    <property type="protein sequence ID" value="OLQ12516.1"/>
    <property type="molecule type" value="Genomic_DNA"/>
</dbReference>
<evidence type="ECO:0000313" key="1">
    <source>
        <dbReference type="EMBL" id="OLQ12516.1"/>
    </source>
</evidence>
<evidence type="ECO:0000313" key="2">
    <source>
        <dbReference type="Proteomes" id="UP000186817"/>
    </source>
</evidence>
<dbReference type="AlphaFoldDB" id="A0A1Q9EYJ7"/>
<dbReference type="OrthoDB" id="10347590at2759"/>
<dbReference type="Proteomes" id="UP000186817">
    <property type="component" value="Unassembled WGS sequence"/>
</dbReference>
<name>A0A1Q9EYJ7_SYMMI</name>
<organism evidence="1 2">
    <name type="scientific">Symbiodinium microadriaticum</name>
    <name type="common">Dinoflagellate</name>
    <name type="synonym">Zooxanthella microadriatica</name>
    <dbReference type="NCBI Taxonomy" id="2951"/>
    <lineage>
        <taxon>Eukaryota</taxon>
        <taxon>Sar</taxon>
        <taxon>Alveolata</taxon>
        <taxon>Dinophyceae</taxon>
        <taxon>Suessiales</taxon>
        <taxon>Symbiodiniaceae</taxon>
        <taxon>Symbiodinium</taxon>
    </lineage>
</organism>
<proteinExistence type="predicted"/>
<keyword evidence="2" id="KW-1185">Reference proteome</keyword>